<name>A0A0C9YIH2_9AGAM</name>
<dbReference type="AlphaFoldDB" id="A0A0C9YIH2"/>
<accession>A0A0C9YIH2</accession>
<protein>
    <submittedName>
        <fullName evidence="1">Uncharacterized protein</fullName>
    </submittedName>
</protein>
<keyword evidence="2" id="KW-1185">Reference proteome</keyword>
<reference evidence="1 2" key="1">
    <citation type="submission" date="2014-04" db="EMBL/GenBank/DDBJ databases">
        <authorList>
            <consortium name="DOE Joint Genome Institute"/>
            <person name="Kuo A."/>
            <person name="Kohler A."/>
            <person name="Costa M.D."/>
            <person name="Nagy L.G."/>
            <person name="Floudas D."/>
            <person name="Copeland A."/>
            <person name="Barry K.W."/>
            <person name="Cichocki N."/>
            <person name="Veneault-Fourrey C."/>
            <person name="LaButti K."/>
            <person name="Lindquist E.A."/>
            <person name="Lipzen A."/>
            <person name="Lundell T."/>
            <person name="Morin E."/>
            <person name="Murat C."/>
            <person name="Sun H."/>
            <person name="Tunlid A."/>
            <person name="Henrissat B."/>
            <person name="Grigoriev I.V."/>
            <person name="Hibbett D.S."/>
            <person name="Martin F."/>
            <person name="Nordberg H.P."/>
            <person name="Cantor M.N."/>
            <person name="Hua S.X."/>
        </authorList>
    </citation>
    <scope>NUCLEOTIDE SEQUENCE [LARGE SCALE GENOMIC DNA]</scope>
    <source>
        <strain evidence="1 2">441</strain>
    </source>
</reference>
<gene>
    <name evidence="1" type="ORF">PISMIDRAFT_677983</name>
</gene>
<evidence type="ECO:0000313" key="2">
    <source>
        <dbReference type="Proteomes" id="UP000054018"/>
    </source>
</evidence>
<dbReference type="Proteomes" id="UP000054018">
    <property type="component" value="Unassembled WGS sequence"/>
</dbReference>
<dbReference type="HOGENOM" id="CLU_2622939_0_0_1"/>
<reference evidence="2" key="2">
    <citation type="submission" date="2015-01" db="EMBL/GenBank/DDBJ databases">
        <title>Evolutionary Origins and Diversification of the Mycorrhizal Mutualists.</title>
        <authorList>
            <consortium name="DOE Joint Genome Institute"/>
            <consortium name="Mycorrhizal Genomics Consortium"/>
            <person name="Kohler A."/>
            <person name="Kuo A."/>
            <person name="Nagy L.G."/>
            <person name="Floudas D."/>
            <person name="Copeland A."/>
            <person name="Barry K.W."/>
            <person name="Cichocki N."/>
            <person name="Veneault-Fourrey C."/>
            <person name="LaButti K."/>
            <person name="Lindquist E.A."/>
            <person name="Lipzen A."/>
            <person name="Lundell T."/>
            <person name="Morin E."/>
            <person name="Murat C."/>
            <person name="Riley R."/>
            <person name="Ohm R."/>
            <person name="Sun H."/>
            <person name="Tunlid A."/>
            <person name="Henrissat B."/>
            <person name="Grigoriev I.V."/>
            <person name="Hibbett D.S."/>
            <person name="Martin F."/>
        </authorList>
    </citation>
    <scope>NUCLEOTIDE SEQUENCE [LARGE SCALE GENOMIC DNA]</scope>
    <source>
        <strain evidence="2">441</strain>
    </source>
</reference>
<evidence type="ECO:0000313" key="1">
    <source>
        <dbReference type="EMBL" id="KIK24860.1"/>
    </source>
</evidence>
<proteinExistence type="predicted"/>
<organism evidence="1 2">
    <name type="scientific">Pisolithus microcarpus 441</name>
    <dbReference type="NCBI Taxonomy" id="765257"/>
    <lineage>
        <taxon>Eukaryota</taxon>
        <taxon>Fungi</taxon>
        <taxon>Dikarya</taxon>
        <taxon>Basidiomycota</taxon>
        <taxon>Agaricomycotina</taxon>
        <taxon>Agaricomycetes</taxon>
        <taxon>Agaricomycetidae</taxon>
        <taxon>Boletales</taxon>
        <taxon>Sclerodermatineae</taxon>
        <taxon>Pisolithaceae</taxon>
        <taxon>Pisolithus</taxon>
    </lineage>
</organism>
<sequence>MRFKYLQDVAQNAREGVSVCVPPSTSKVIVACDHRVPFTMTIGRPIRMCCFDLHGLVYPMIPSACASSLGGDPCRATL</sequence>
<dbReference type="EMBL" id="KN833713">
    <property type="protein sequence ID" value="KIK24860.1"/>
    <property type="molecule type" value="Genomic_DNA"/>
</dbReference>